<sequence length="439" mass="45650">MLKRSIAVAGVAALLGGVGSQTAVADSRSVTAISAVQVSWADPEHTNLKITWTEDSPAANTVALVTDSGPPTELGTVPADAGNSFIIDSASLGNTANRASKSWIVVGDSATPAVQARSVDFDRYLYQPASVTASFTADNQVRWTVPPDTSVDGTPNDPLDLPAGQDRYLPIRRTDPDPAAASVDCETEDLPVAAGPTGLATSNGKPSVLSVNPDNEWGARLGPSVDVTVTTGITISAPASTQYGSNTTITGQVTGRGLPIGGSPPACDEVTSPVQNQPVVLQQRTSSTAAWTVVGTTKTDATGKYTAVVKNPGYREYRVLRSNTAGVGFAAYGGAPSDSTAVRSTTVVVSAKFITPTITSGTQPQAYLWVDPAGTQQAALQFKNAGGAWQGLSYKTLYAGRGLLPFTWNTRGTFQFRWWVPAYGGADATYSPVFTLTVK</sequence>
<dbReference type="EMBL" id="VIVK01000002">
    <property type="protein sequence ID" value="TWD75313.1"/>
    <property type="molecule type" value="Genomic_DNA"/>
</dbReference>
<dbReference type="AlphaFoldDB" id="A0A561B8X6"/>
<feature type="region of interest" description="Disordered" evidence="1">
    <location>
        <begin position="146"/>
        <end position="165"/>
    </location>
</feature>
<evidence type="ECO:0000256" key="1">
    <source>
        <dbReference type="SAM" id="MobiDB-lite"/>
    </source>
</evidence>
<keyword evidence="4" id="KW-1185">Reference proteome</keyword>
<organism evidence="3 4">
    <name type="scientific">Kribbella amoyensis</name>
    <dbReference type="NCBI Taxonomy" id="996641"/>
    <lineage>
        <taxon>Bacteria</taxon>
        <taxon>Bacillati</taxon>
        <taxon>Actinomycetota</taxon>
        <taxon>Actinomycetes</taxon>
        <taxon>Propionibacteriales</taxon>
        <taxon>Kribbellaceae</taxon>
        <taxon>Kribbella</taxon>
    </lineage>
</organism>
<comment type="caution">
    <text evidence="3">The sequence shown here is derived from an EMBL/GenBank/DDBJ whole genome shotgun (WGS) entry which is preliminary data.</text>
</comment>
<feature type="chain" id="PRO_5021755345" description="Carboxypeptidase family protein" evidence="2">
    <location>
        <begin position="26"/>
        <end position="439"/>
    </location>
</feature>
<protein>
    <recommendedName>
        <fullName evidence="5">Carboxypeptidase family protein</fullName>
    </recommendedName>
</protein>
<keyword evidence="2" id="KW-0732">Signal</keyword>
<name>A0A561B8X6_9ACTN</name>
<dbReference type="OrthoDB" id="3812161at2"/>
<feature type="signal peptide" evidence="2">
    <location>
        <begin position="1"/>
        <end position="25"/>
    </location>
</feature>
<proteinExistence type="predicted"/>
<dbReference type="Proteomes" id="UP000318380">
    <property type="component" value="Unassembled WGS sequence"/>
</dbReference>
<dbReference type="RefSeq" id="WP_145814026.1">
    <property type="nucleotide sequence ID" value="NZ_VIVK01000002.1"/>
</dbReference>
<gene>
    <name evidence="3" type="ORF">FB561_6751</name>
</gene>
<evidence type="ECO:0000313" key="3">
    <source>
        <dbReference type="EMBL" id="TWD75313.1"/>
    </source>
</evidence>
<accession>A0A561B8X6</accession>
<reference evidence="3 4" key="1">
    <citation type="submission" date="2019-06" db="EMBL/GenBank/DDBJ databases">
        <title>Sequencing the genomes of 1000 actinobacteria strains.</title>
        <authorList>
            <person name="Klenk H.-P."/>
        </authorList>
    </citation>
    <scope>NUCLEOTIDE SEQUENCE [LARGE SCALE GENOMIC DNA]</scope>
    <source>
        <strain evidence="3 4">DSM 24683</strain>
    </source>
</reference>
<evidence type="ECO:0008006" key="5">
    <source>
        <dbReference type="Google" id="ProtNLM"/>
    </source>
</evidence>
<evidence type="ECO:0000256" key="2">
    <source>
        <dbReference type="SAM" id="SignalP"/>
    </source>
</evidence>
<evidence type="ECO:0000313" key="4">
    <source>
        <dbReference type="Proteomes" id="UP000318380"/>
    </source>
</evidence>